<keyword evidence="4" id="KW-0472">Membrane</keyword>
<feature type="transmembrane region" description="Helical" evidence="4">
    <location>
        <begin position="203"/>
        <end position="221"/>
    </location>
</feature>
<dbReference type="PANTHER" id="PTHR11256">
    <property type="entry name" value="BCL-2 RELATED"/>
    <property type="match status" value="1"/>
</dbReference>
<dbReference type="GO" id="GO:0001836">
    <property type="term" value="P:release of cytochrome c from mitochondria"/>
    <property type="evidence" value="ECO:0007669"/>
    <property type="project" value="TreeGrafter"/>
</dbReference>
<dbReference type="SUPFAM" id="SSF56854">
    <property type="entry name" value="Bcl-2 inhibitors of programmed cell death"/>
    <property type="match status" value="1"/>
</dbReference>
<proteinExistence type="inferred from homology"/>
<dbReference type="InterPro" id="IPR002475">
    <property type="entry name" value="Bcl2-like"/>
</dbReference>
<dbReference type="InterPro" id="IPR026298">
    <property type="entry name" value="Bcl-2_fam"/>
</dbReference>
<dbReference type="AlphaFoldDB" id="A0A813W1N3"/>
<evidence type="ECO:0000256" key="4">
    <source>
        <dbReference type="SAM" id="Phobius"/>
    </source>
</evidence>
<accession>A0A813W1N3</accession>
<keyword evidence="7" id="KW-1185">Reference proteome</keyword>
<dbReference type="InterPro" id="IPR036834">
    <property type="entry name" value="Bcl-2-like_sf"/>
</dbReference>
<dbReference type="GO" id="GO:0097192">
    <property type="term" value="P:extrinsic apoptotic signaling pathway in absence of ligand"/>
    <property type="evidence" value="ECO:0007669"/>
    <property type="project" value="TreeGrafter"/>
</dbReference>
<evidence type="ECO:0000256" key="2">
    <source>
        <dbReference type="ARBA" id="ARBA00022703"/>
    </source>
</evidence>
<dbReference type="OrthoDB" id="6021377at2759"/>
<keyword evidence="3" id="KW-0175">Coiled coil</keyword>
<feature type="domain" description="Bcl-2 Bcl-2 homology region 1-3" evidence="5">
    <location>
        <begin position="48"/>
        <end position="158"/>
    </location>
</feature>
<keyword evidence="4" id="KW-0812">Transmembrane</keyword>
<dbReference type="PROSITE" id="PS50062">
    <property type="entry name" value="BCL2_FAMILY"/>
    <property type="match status" value="1"/>
</dbReference>
<sequence length="228" mass="27206">MTFFETQTKNLLSDYISWRLTKASYDQFSLINKNNLCKNSRIELCLIMRQLAYEFERRYNTEYLPLANQFDLTELNFSDTLNTVINELFQTNENNESDSKFDCNWGRIIGLFAFIGCLVMHLYEHKRPNLIIRVLDHMEKYLTKEPKMFLWFEQNNFWDGFIESFNQSEQILNKKELILNDLENNSESFLLNNKKLITKLSHVFGFTLGTVSLLALGYVYFKRLKNNF</sequence>
<protein>
    <recommendedName>
        <fullName evidence="5">Bcl-2 Bcl-2 homology region 1-3 domain-containing protein</fullName>
    </recommendedName>
</protein>
<dbReference type="EMBL" id="CAJNOC010001280">
    <property type="protein sequence ID" value="CAF0851143.1"/>
    <property type="molecule type" value="Genomic_DNA"/>
</dbReference>
<organism evidence="6 7">
    <name type="scientific">Brachionus calyciflorus</name>
    <dbReference type="NCBI Taxonomy" id="104777"/>
    <lineage>
        <taxon>Eukaryota</taxon>
        <taxon>Metazoa</taxon>
        <taxon>Spiralia</taxon>
        <taxon>Gnathifera</taxon>
        <taxon>Rotifera</taxon>
        <taxon>Eurotatoria</taxon>
        <taxon>Monogononta</taxon>
        <taxon>Pseudotrocha</taxon>
        <taxon>Ploima</taxon>
        <taxon>Brachionidae</taxon>
        <taxon>Brachionus</taxon>
    </lineage>
</organism>
<dbReference type="GO" id="GO:0051400">
    <property type="term" value="F:BH domain binding"/>
    <property type="evidence" value="ECO:0007669"/>
    <property type="project" value="TreeGrafter"/>
</dbReference>
<feature type="coiled-coil region" evidence="3">
    <location>
        <begin position="165"/>
        <end position="199"/>
    </location>
</feature>
<evidence type="ECO:0000259" key="5">
    <source>
        <dbReference type="SMART" id="SM00337"/>
    </source>
</evidence>
<evidence type="ECO:0000256" key="1">
    <source>
        <dbReference type="ARBA" id="ARBA00009458"/>
    </source>
</evidence>
<dbReference type="InterPro" id="IPR046371">
    <property type="entry name" value="Bcl-2_BH1-3"/>
</dbReference>
<dbReference type="PANTHER" id="PTHR11256:SF50">
    <property type="entry name" value="APOPTOSIS REGULATOR CED-9"/>
    <property type="match status" value="1"/>
</dbReference>
<dbReference type="GO" id="GO:0005741">
    <property type="term" value="C:mitochondrial outer membrane"/>
    <property type="evidence" value="ECO:0007669"/>
    <property type="project" value="TreeGrafter"/>
</dbReference>
<dbReference type="SMART" id="SM00337">
    <property type="entry name" value="BCL"/>
    <property type="match status" value="1"/>
</dbReference>
<dbReference type="GO" id="GO:0042981">
    <property type="term" value="P:regulation of apoptotic process"/>
    <property type="evidence" value="ECO:0007669"/>
    <property type="project" value="InterPro"/>
</dbReference>
<dbReference type="Pfam" id="PF00452">
    <property type="entry name" value="Bcl-2"/>
    <property type="match status" value="1"/>
</dbReference>
<evidence type="ECO:0000313" key="6">
    <source>
        <dbReference type="EMBL" id="CAF0851143.1"/>
    </source>
</evidence>
<dbReference type="Proteomes" id="UP000663879">
    <property type="component" value="Unassembled WGS sequence"/>
</dbReference>
<comment type="similarity">
    <text evidence="1">Belongs to the Bcl-2 family.</text>
</comment>
<evidence type="ECO:0000313" key="7">
    <source>
        <dbReference type="Proteomes" id="UP000663879"/>
    </source>
</evidence>
<dbReference type="CDD" id="cd06845">
    <property type="entry name" value="Bcl-2_like"/>
    <property type="match status" value="1"/>
</dbReference>
<feature type="transmembrane region" description="Helical" evidence="4">
    <location>
        <begin position="105"/>
        <end position="123"/>
    </location>
</feature>
<gene>
    <name evidence="6" type="ORF">OXX778_LOCUS8958</name>
</gene>
<keyword evidence="4" id="KW-1133">Transmembrane helix</keyword>
<keyword evidence="2" id="KW-0053">Apoptosis</keyword>
<evidence type="ECO:0000256" key="3">
    <source>
        <dbReference type="SAM" id="Coils"/>
    </source>
</evidence>
<reference evidence="6" key="1">
    <citation type="submission" date="2021-02" db="EMBL/GenBank/DDBJ databases">
        <authorList>
            <person name="Nowell W R."/>
        </authorList>
    </citation>
    <scope>NUCLEOTIDE SEQUENCE</scope>
    <source>
        <strain evidence="6">Ploen Becks lab</strain>
    </source>
</reference>
<name>A0A813W1N3_9BILA</name>
<dbReference type="Gene3D" id="1.10.437.10">
    <property type="entry name" value="Blc2-like"/>
    <property type="match status" value="1"/>
</dbReference>
<comment type="caution">
    <text evidence="6">The sequence shown here is derived from an EMBL/GenBank/DDBJ whole genome shotgun (WGS) entry which is preliminary data.</text>
</comment>
<dbReference type="GO" id="GO:0008630">
    <property type="term" value="P:intrinsic apoptotic signaling pathway in response to DNA damage"/>
    <property type="evidence" value="ECO:0007669"/>
    <property type="project" value="TreeGrafter"/>
</dbReference>